<dbReference type="Proteomes" id="UP001589589">
    <property type="component" value="Unassembled WGS sequence"/>
</dbReference>
<comment type="caution">
    <text evidence="1">The sequence shown here is derived from an EMBL/GenBank/DDBJ whole genome shotgun (WGS) entry which is preliminary data.</text>
</comment>
<keyword evidence="2" id="KW-1185">Reference proteome</keyword>
<name>A0ABV5FJ03_9FLAO</name>
<sequence length="380" mass="43314">MKKKLEADLISIAHRILKIKNKSDINQLYLETQKLYEKLAVLKFIDENFEETKPTIGRGQIDATIETAFEKEEVIQPEKAIVIEEPIAEEEVIVNEVPETPIEETPEPIVTEVIESKTGEIIAATVLEIPEPIQETLEPIENEVIESKTEEIISEIAEETHETIQEISEPIVNEEIENKPEEIIEEIVEETSEKNIFDEPIREEKVAEVVAEAPIVNFTPSFDFTPDTKEETPEKSDVVHISFEDLMGIDYSNAQFVKVDSFEAVPSAPTPPAPTEFKEKKKEVVTATTAVLEESKPVSLNEKLSKGFHIDLNDRIAFTKHLFGNSPEDYNRVLNQLITFDSFDEANDFLESMVKPDYNNWDGKDEYAQRFTDIIEKKFS</sequence>
<accession>A0ABV5FJ03</accession>
<reference evidence="1 2" key="1">
    <citation type="submission" date="2024-09" db="EMBL/GenBank/DDBJ databases">
        <authorList>
            <person name="Sun Q."/>
            <person name="Mori K."/>
        </authorList>
    </citation>
    <scope>NUCLEOTIDE SEQUENCE [LARGE SCALE GENOMIC DNA]</scope>
    <source>
        <strain evidence="1 2">CECT 7908</strain>
    </source>
</reference>
<gene>
    <name evidence="1" type="ORF">ACFFUQ_05815</name>
</gene>
<evidence type="ECO:0000313" key="2">
    <source>
        <dbReference type="Proteomes" id="UP001589589"/>
    </source>
</evidence>
<proteinExistence type="predicted"/>
<dbReference type="RefSeq" id="WP_290267200.1">
    <property type="nucleotide sequence ID" value="NZ_JAUFQQ010000005.1"/>
</dbReference>
<protein>
    <submittedName>
        <fullName evidence="1">Uncharacterized protein</fullName>
    </submittedName>
</protein>
<dbReference type="EMBL" id="JBHMEX010000020">
    <property type="protein sequence ID" value="MFB9063533.1"/>
    <property type="molecule type" value="Genomic_DNA"/>
</dbReference>
<evidence type="ECO:0000313" key="1">
    <source>
        <dbReference type="EMBL" id="MFB9063533.1"/>
    </source>
</evidence>
<organism evidence="1 2">
    <name type="scientific">Flavobacterium branchiarum</name>
    <dbReference type="NCBI Taxonomy" id="1114870"/>
    <lineage>
        <taxon>Bacteria</taxon>
        <taxon>Pseudomonadati</taxon>
        <taxon>Bacteroidota</taxon>
        <taxon>Flavobacteriia</taxon>
        <taxon>Flavobacteriales</taxon>
        <taxon>Flavobacteriaceae</taxon>
        <taxon>Flavobacterium</taxon>
    </lineage>
</organism>